<organism evidence="2 3">
    <name type="scientific">Polyplax serrata</name>
    <name type="common">Common mouse louse</name>
    <dbReference type="NCBI Taxonomy" id="468196"/>
    <lineage>
        <taxon>Eukaryota</taxon>
        <taxon>Metazoa</taxon>
        <taxon>Ecdysozoa</taxon>
        <taxon>Arthropoda</taxon>
        <taxon>Hexapoda</taxon>
        <taxon>Insecta</taxon>
        <taxon>Pterygota</taxon>
        <taxon>Neoptera</taxon>
        <taxon>Paraneoptera</taxon>
        <taxon>Psocodea</taxon>
        <taxon>Troctomorpha</taxon>
        <taxon>Phthiraptera</taxon>
        <taxon>Anoplura</taxon>
        <taxon>Polyplacidae</taxon>
        <taxon>Polyplax</taxon>
    </lineage>
</organism>
<dbReference type="EMBL" id="JAWJWF010000001">
    <property type="protein sequence ID" value="KAK6641028.1"/>
    <property type="molecule type" value="Genomic_DNA"/>
</dbReference>
<protein>
    <submittedName>
        <fullName evidence="2">Uncharacterized protein</fullName>
    </submittedName>
</protein>
<proteinExistence type="predicted"/>
<feature type="region of interest" description="Disordered" evidence="1">
    <location>
        <begin position="1"/>
        <end position="22"/>
    </location>
</feature>
<evidence type="ECO:0000313" key="2">
    <source>
        <dbReference type="EMBL" id="KAK6641028.1"/>
    </source>
</evidence>
<evidence type="ECO:0000313" key="3">
    <source>
        <dbReference type="Proteomes" id="UP001359485"/>
    </source>
</evidence>
<comment type="caution">
    <text evidence="2">The sequence shown here is derived from an EMBL/GenBank/DDBJ whole genome shotgun (WGS) entry which is preliminary data.</text>
</comment>
<evidence type="ECO:0000256" key="1">
    <source>
        <dbReference type="SAM" id="MobiDB-lite"/>
    </source>
</evidence>
<feature type="compositionally biased region" description="Basic and acidic residues" evidence="1">
    <location>
        <begin position="9"/>
        <end position="18"/>
    </location>
</feature>
<feature type="region of interest" description="Disordered" evidence="1">
    <location>
        <begin position="61"/>
        <end position="100"/>
    </location>
</feature>
<gene>
    <name evidence="2" type="ORF">RUM44_012727</name>
</gene>
<sequence length="100" mass="11193">MTGLNVELKPQKEKENRNRQATPGVEVVACDGNAAAVRWRPNFPLRRGKQHVLMENEKENLKATTKIKESFPSHPERIPKSEEKVPEAGDRGIPGRCHGA</sequence>
<feature type="compositionally biased region" description="Basic and acidic residues" evidence="1">
    <location>
        <begin position="61"/>
        <end position="90"/>
    </location>
</feature>
<keyword evidence="3" id="KW-1185">Reference proteome</keyword>
<reference evidence="2 3" key="1">
    <citation type="submission" date="2023-09" db="EMBL/GenBank/DDBJ databases">
        <title>Genomes of two closely related lineages of the louse Polyplax serrata with different host specificities.</title>
        <authorList>
            <person name="Martinu J."/>
            <person name="Tarabai H."/>
            <person name="Stefka J."/>
            <person name="Hypsa V."/>
        </authorList>
    </citation>
    <scope>NUCLEOTIDE SEQUENCE [LARGE SCALE GENOMIC DNA]</scope>
    <source>
        <strain evidence="2">98ZLc_SE</strain>
    </source>
</reference>
<name>A0ABR1BC48_POLSC</name>
<dbReference type="Proteomes" id="UP001359485">
    <property type="component" value="Unassembled WGS sequence"/>
</dbReference>
<accession>A0ABR1BC48</accession>